<proteinExistence type="predicted"/>
<name>A0A9D4A7P1_9ROSI</name>
<keyword evidence="2" id="KW-1185">Reference proteome</keyword>
<dbReference type="EMBL" id="JAIQCV010000006">
    <property type="protein sequence ID" value="KAH1091706.1"/>
    <property type="molecule type" value="Genomic_DNA"/>
</dbReference>
<dbReference type="AlphaFoldDB" id="A0A9D4A7P1"/>
<protein>
    <submittedName>
        <fullName evidence="1">Uncharacterized protein</fullName>
    </submittedName>
</protein>
<organism evidence="1 2">
    <name type="scientific">Gossypium stocksii</name>
    <dbReference type="NCBI Taxonomy" id="47602"/>
    <lineage>
        <taxon>Eukaryota</taxon>
        <taxon>Viridiplantae</taxon>
        <taxon>Streptophyta</taxon>
        <taxon>Embryophyta</taxon>
        <taxon>Tracheophyta</taxon>
        <taxon>Spermatophyta</taxon>
        <taxon>Magnoliopsida</taxon>
        <taxon>eudicotyledons</taxon>
        <taxon>Gunneridae</taxon>
        <taxon>Pentapetalae</taxon>
        <taxon>rosids</taxon>
        <taxon>malvids</taxon>
        <taxon>Malvales</taxon>
        <taxon>Malvaceae</taxon>
        <taxon>Malvoideae</taxon>
        <taxon>Gossypium</taxon>
    </lineage>
</organism>
<evidence type="ECO:0000313" key="2">
    <source>
        <dbReference type="Proteomes" id="UP000828251"/>
    </source>
</evidence>
<reference evidence="1 2" key="1">
    <citation type="journal article" date="2021" name="Plant Biotechnol. J.">
        <title>Multi-omics assisted identification of the key and species-specific regulatory components of drought-tolerant mechanisms in Gossypium stocksii.</title>
        <authorList>
            <person name="Yu D."/>
            <person name="Ke L."/>
            <person name="Zhang D."/>
            <person name="Wu Y."/>
            <person name="Sun Y."/>
            <person name="Mei J."/>
            <person name="Sun J."/>
            <person name="Sun Y."/>
        </authorList>
    </citation>
    <scope>NUCLEOTIDE SEQUENCE [LARGE SCALE GENOMIC DNA]</scope>
    <source>
        <strain evidence="2">cv. E1</strain>
        <tissue evidence="1">Leaf</tissue>
    </source>
</reference>
<accession>A0A9D4A7P1</accession>
<gene>
    <name evidence="1" type="ORF">J1N35_018963</name>
</gene>
<sequence length="83" mass="9614">MSFGSYGINLYSSLLLRQRMDQMWNQNRNSRNKVEEQGSEVAVVRKLAKNVLAANQGEDHRFSVDTVVQMFKEPNQNSEFCDQ</sequence>
<evidence type="ECO:0000313" key="1">
    <source>
        <dbReference type="EMBL" id="KAH1091706.1"/>
    </source>
</evidence>
<dbReference type="Proteomes" id="UP000828251">
    <property type="component" value="Unassembled WGS sequence"/>
</dbReference>
<comment type="caution">
    <text evidence="1">The sequence shown here is derived from an EMBL/GenBank/DDBJ whole genome shotgun (WGS) entry which is preliminary data.</text>
</comment>